<feature type="transmembrane region" description="Helical" evidence="1">
    <location>
        <begin position="196"/>
        <end position="214"/>
    </location>
</feature>
<feature type="transmembrane region" description="Helical" evidence="1">
    <location>
        <begin position="168"/>
        <end position="184"/>
    </location>
</feature>
<reference evidence="2 3" key="1">
    <citation type="submission" date="2014-06" db="EMBL/GenBank/DDBJ databases">
        <authorList>
            <person name="Swart Estienne"/>
        </authorList>
    </citation>
    <scope>NUCLEOTIDE SEQUENCE [LARGE SCALE GENOMIC DNA]</scope>
    <source>
        <strain evidence="2 3">130c</strain>
    </source>
</reference>
<evidence type="ECO:0000313" key="2">
    <source>
        <dbReference type="EMBL" id="CDW75444.1"/>
    </source>
</evidence>
<dbReference type="InParanoid" id="A0A078A3W0"/>
<evidence type="ECO:0000256" key="1">
    <source>
        <dbReference type="SAM" id="Phobius"/>
    </source>
</evidence>
<proteinExistence type="predicted"/>
<keyword evidence="3" id="KW-1185">Reference proteome</keyword>
<keyword evidence="1" id="KW-1133">Transmembrane helix</keyword>
<dbReference type="AlphaFoldDB" id="A0A078A3W0"/>
<dbReference type="EMBL" id="CCKQ01004295">
    <property type="protein sequence ID" value="CDW75444.1"/>
    <property type="molecule type" value="Genomic_DNA"/>
</dbReference>
<dbReference type="OMA" id="YWIGSIY"/>
<organism evidence="2 3">
    <name type="scientific">Stylonychia lemnae</name>
    <name type="common">Ciliate</name>
    <dbReference type="NCBI Taxonomy" id="5949"/>
    <lineage>
        <taxon>Eukaryota</taxon>
        <taxon>Sar</taxon>
        <taxon>Alveolata</taxon>
        <taxon>Ciliophora</taxon>
        <taxon>Intramacronucleata</taxon>
        <taxon>Spirotrichea</taxon>
        <taxon>Stichotrichia</taxon>
        <taxon>Sporadotrichida</taxon>
        <taxon>Oxytrichidae</taxon>
        <taxon>Stylonychinae</taxon>
        <taxon>Stylonychia</taxon>
    </lineage>
</organism>
<keyword evidence="1" id="KW-0472">Membrane</keyword>
<protein>
    <submittedName>
        <fullName evidence="2">Uncharacterized protein</fullName>
    </submittedName>
</protein>
<gene>
    <name evidence="2" type="primary">Contig7594.g8096</name>
    <name evidence="2" type="ORF">STYLEM_4434</name>
</gene>
<name>A0A078A3W0_STYLE</name>
<feature type="transmembrane region" description="Helical" evidence="1">
    <location>
        <begin position="90"/>
        <end position="114"/>
    </location>
</feature>
<feature type="transmembrane region" description="Helical" evidence="1">
    <location>
        <begin position="24"/>
        <end position="42"/>
    </location>
</feature>
<evidence type="ECO:0000313" key="3">
    <source>
        <dbReference type="Proteomes" id="UP000039865"/>
    </source>
</evidence>
<accession>A0A078A3W0</accession>
<keyword evidence="1" id="KW-0812">Transmembrane</keyword>
<dbReference type="Proteomes" id="UP000039865">
    <property type="component" value="Unassembled WGS sequence"/>
</dbReference>
<sequence length="222" mass="26641">MEDNSTYNANQSFQGKGVAMHNLVWWWFQFLMLVPSNILIVYKWWERHDFTDCVYEDELMIESELEEYQKKRDKGKKIHLLKRPKYDDLWLLYSYVAIWYYIHDCFYLITYYNFFEEPCVTGMVLHHIGALPAVFSIVYTSYIPYWIGSIYSLHCVLIVWPYNKILHVPYVMALIFMLYNVLFTKPFTQAKPFRRIVKIVPLLSVGLLFISLNGCDTNDLIY</sequence>